<dbReference type="Pfam" id="PF13857">
    <property type="entry name" value="Ank_5"/>
    <property type="match status" value="1"/>
</dbReference>
<proteinExistence type="predicted"/>
<dbReference type="InterPro" id="IPR002110">
    <property type="entry name" value="Ankyrin_rpt"/>
</dbReference>
<evidence type="ECO:0000313" key="5">
    <source>
        <dbReference type="Proteomes" id="UP000179734"/>
    </source>
</evidence>
<feature type="repeat" description="ANK" evidence="3">
    <location>
        <begin position="25"/>
        <end position="59"/>
    </location>
</feature>
<dbReference type="Proteomes" id="UP000179734">
    <property type="component" value="Unassembled WGS sequence"/>
</dbReference>
<sequence length="93" mass="10047">MDLVAEEAAAVLVEAGADVNRRDRWGNTPLWRAVYHLPRTDAIAALLLDHGADPTAKNNHDISPLDLARRMAASGHDGVSFSWMATGMPVSNQ</sequence>
<dbReference type="PROSITE" id="PS50088">
    <property type="entry name" value="ANK_REPEAT"/>
    <property type="match status" value="1"/>
</dbReference>
<evidence type="ECO:0000256" key="2">
    <source>
        <dbReference type="ARBA" id="ARBA00023043"/>
    </source>
</evidence>
<name>A0A1S1NQG6_9MYCO</name>
<evidence type="ECO:0000313" key="4">
    <source>
        <dbReference type="EMBL" id="OHV05079.1"/>
    </source>
</evidence>
<keyword evidence="1" id="KW-0677">Repeat</keyword>
<dbReference type="Gene3D" id="1.25.40.20">
    <property type="entry name" value="Ankyrin repeat-containing domain"/>
    <property type="match status" value="1"/>
</dbReference>
<comment type="caution">
    <text evidence="4">The sequence shown here is derived from an EMBL/GenBank/DDBJ whole genome shotgun (WGS) entry which is preliminary data.</text>
</comment>
<keyword evidence="2 3" id="KW-0040">ANK repeat</keyword>
<keyword evidence="5" id="KW-1185">Reference proteome</keyword>
<gene>
    <name evidence="4" type="ORF">BKN37_07280</name>
</gene>
<evidence type="ECO:0000256" key="1">
    <source>
        <dbReference type="ARBA" id="ARBA00022737"/>
    </source>
</evidence>
<dbReference type="PANTHER" id="PTHR24171:SF9">
    <property type="entry name" value="ANKYRIN REPEAT DOMAIN-CONTAINING PROTEIN 39"/>
    <property type="match status" value="1"/>
</dbReference>
<dbReference type="InterPro" id="IPR036770">
    <property type="entry name" value="Ankyrin_rpt-contain_sf"/>
</dbReference>
<dbReference type="EMBL" id="MLQM01000024">
    <property type="protein sequence ID" value="OHV05079.1"/>
    <property type="molecule type" value="Genomic_DNA"/>
</dbReference>
<protein>
    <submittedName>
        <fullName evidence="4">Uncharacterized protein</fullName>
    </submittedName>
</protein>
<organism evidence="4 5">
    <name type="scientific">Mycobacterium talmoniae</name>
    <dbReference type="NCBI Taxonomy" id="1858794"/>
    <lineage>
        <taxon>Bacteria</taxon>
        <taxon>Bacillati</taxon>
        <taxon>Actinomycetota</taxon>
        <taxon>Actinomycetes</taxon>
        <taxon>Mycobacteriales</taxon>
        <taxon>Mycobacteriaceae</taxon>
        <taxon>Mycobacterium</taxon>
    </lineage>
</organism>
<dbReference type="PANTHER" id="PTHR24171">
    <property type="entry name" value="ANKYRIN REPEAT DOMAIN-CONTAINING PROTEIN 39-RELATED"/>
    <property type="match status" value="1"/>
</dbReference>
<dbReference type="AlphaFoldDB" id="A0A1S1NQG6"/>
<reference evidence="4 5" key="1">
    <citation type="submission" date="2016-10" db="EMBL/GenBank/DDBJ databases">
        <title>Genome sequence of Mycobacterium talmonii.</title>
        <authorList>
            <person name="Greninger A.L."/>
            <person name="Elliott B."/>
            <person name="Vasireddy S."/>
            <person name="Vasireddy R."/>
        </authorList>
    </citation>
    <scope>NUCLEOTIDE SEQUENCE [LARGE SCALE GENOMIC DNA]</scope>
    <source>
        <strain evidence="5">NE-TNMC-100812</strain>
    </source>
</reference>
<dbReference type="SUPFAM" id="SSF48403">
    <property type="entry name" value="Ankyrin repeat"/>
    <property type="match status" value="1"/>
</dbReference>
<evidence type="ECO:0000256" key="3">
    <source>
        <dbReference type="PROSITE-ProRule" id="PRU00023"/>
    </source>
</evidence>
<accession>A0A1S1NQG6</accession>